<dbReference type="InterPro" id="IPR013078">
    <property type="entry name" value="His_Pase_superF_clade-1"/>
</dbReference>
<dbReference type="InterPro" id="IPR001345">
    <property type="entry name" value="PG/BPGM_mutase_AS"/>
</dbReference>
<feature type="active site" description="Tele-phosphohistidine intermediate" evidence="2">
    <location>
        <position position="9"/>
    </location>
</feature>
<feature type="binding site" evidence="3">
    <location>
        <position position="60"/>
    </location>
    <ligand>
        <name>substrate</name>
    </ligand>
</feature>
<accession>A0A8H5G2D9</accession>
<dbReference type="CDD" id="cd07067">
    <property type="entry name" value="HP_PGM_like"/>
    <property type="match status" value="1"/>
</dbReference>
<sequence>MITLTLIRHGESRDNPKGIWAGWKDAPLSALGERQAEALGIAFDTSSTIFTHFYASDLKRAHSTALAVIRNHAEPKPPLTVTQLLREQHFGIAEGRPWTPRPGSSNKTPEELYSEGIFPELFDRDAKFPQGESPNDLARRAEKAIRECILPHLFDKSQDGAHIGLASHGLCLAELISALLRLDPESDSTKSYRGHWNTAWSRIEISQREQHGEVNGLDALPSLRVRLLAFNNHEHLASLPPPASENDKARAFFSGAEVAPEVPAIASQ</sequence>
<gene>
    <name evidence="4" type="ORF">D9756_006679</name>
</gene>
<dbReference type="PROSITE" id="PS00175">
    <property type="entry name" value="PG_MUTASE"/>
    <property type="match status" value="1"/>
</dbReference>
<dbReference type="SMART" id="SM00855">
    <property type="entry name" value="PGAM"/>
    <property type="match status" value="1"/>
</dbReference>
<dbReference type="GO" id="GO:0004331">
    <property type="term" value="F:fructose-2,6-bisphosphate 2-phosphatase activity"/>
    <property type="evidence" value="ECO:0007669"/>
    <property type="project" value="TreeGrafter"/>
</dbReference>
<reference evidence="4 5" key="1">
    <citation type="journal article" date="2020" name="ISME J.">
        <title>Uncovering the hidden diversity of litter-decomposition mechanisms in mushroom-forming fungi.</title>
        <authorList>
            <person name="Floudas D."/>
            <person name="Bentzer J."/>
            <person name="Ahren D."/>
            <person name="Johansson T."/>
            <person name="Persson P."/>
            <person name="Tunlid A."/>
        </authorList>
    </citation>
    <scope>NUCLEOTIDE SEQUENCE [LARGE SCALE GENOMIC DNA]</scope>
    <source>
        <strain evidence="4 5">CBS 146.42</strain>
    </source>
</reference>
<dbReference type="EMBL" id="JAACJO010000006">
    <property type="protein sequence ID" value="KAF5357018.1"/>
    <property type="molecule type" value="Genomic_DNA"/>
</dbReference>
<evidence type="ECO:0008006" key="6">
    <source>
        <dbReference type="Google" id="ProtNLM"/>
    </source>
</evidence>
<evidence type="ECO:0000313" key="4">
    <source>
        <dbReference type="EMBL" id="KAF5357018.1"/>
    </source>
</evidence>
<dbReference type="OrthoDB" id="354304at2759"/>
<dbReference type="GO" id="GO:0005829">
    <property type="term" value="C:cytosol"/>
    <property type="evidence" value="ECO:0007669"/>
    <property type="project" value="TreeGrafter"/>
</dbReference>
<dbReference type="InterPro" id="IPR051695">
    <property type="entry name" value="Phosphoglycerate_Mutase"/>
</dbReference>
<dbReference type="Pfam" id="PF00300">
    <property type="entry name" value="His_Phos_1"/>
    <property type="match status" value="1"/>
</dbReference>
<keyword evidence="5" id="KW-1185">Reference proteome</keyword>
<dbReference type="GO" id="GO:0043456">
    <property type="term" value="P:regulation of pentose-phosphate shunt"/>
    <property type="evidence" value="ECO:0007669"/>
    <property type="project" value="TreeGrafter"/>
</dbReference>
<dbReference type="GO" id="GO:0045820">
    <property type="term" value="P:negative regulation of glycolytic process"/>
    <property type="evidence" value="ECO:0007669"/>
    <property type="project" value="TreeGrafter"/>
</dbReference>
<dbReference type="PANTHER" id="PTHR46517:SF1">
    <property type="entry name" value="FRUCTOSE-2,6-BISPHOSPHATASE TIGAR"/>
    <property type="match status" value="1"/>
</dbReference>
<dbReference type="InterPro" id="IPR029033">
    <property type="entry name" value="His_PPase_superfam"/>
</dbReference>
<feature type="active site" description="Proton donor/acceptor" evidence="2">
    <location>
        <position position="87"/>
    </location>
</feature>
<evidence type="ECO:0000256" key="1">
    <source>
        <dbReference type="ARBA" id="ARBA00022801"/>
    </source>
</evidence>
<dbReference type="AlphaFoldDB" id="A0A8H5G2D9"/>
<keyword evidence="1" id="KW-0378">Hydrolase</keyword>
<evidence type="ECO:0000313" key="5">
    <source>
        <dbReference type="Proteomes" id="UP000559027"/>
    </source>
</evidence>
<feature type="binding site" evidence="3">
    <location>
        <begin position="8"/>
        <end position="15"/>
    </location>
    <ligand>
        <name>substrate</name>
    </ligand>
</feature>
<name>A0A8H5G2D9_9AGAR</name>
<protein>
    <recommendedName>
        <fullName evidence="6">Phosphoglycerate mutase</fullName>
    </recommendedName>
</protein>
<comment type="caution">
    <text evidence="4">The sequence shown here is derived from an EMBL/GenBank/DDBJ whole genome shotgun (WGS) entry which is preliminary data.</text>
</comment>
<dbReference type="SUPFAM" id="SSF53254">
    <property type="entry name" value="Phosphoglycerate mutase-like"/>
    <property type="match status" value="1"/>
</dbReference>
<organism evidence="4 5">
    <name type="scientific">Leucocoprinus leucothites</name>
    <dbReference type="NCBI Taxonomy" id="201217"/>
    <lineage>
        <taxon>Eukaryota</taxon>
        <taxon>Fungi</taxon>
        <taxon>Dikarya</taxon>
        <taxon>Basidiomycota</taxon>
        <taxon>Agaricomycotina</taxon>
        <taxon>Agaricomycetes</taxon>
        <taxon>Agaricomycetidae</taxon>
        <taxon>Agaricales</taxon>
        <taxon>Agaricineae</taxon>
        <taxon>Agaricaceae</taxon>
        <taxon>Leucocoprinus</taxon>
    </lineage>
</organism>
<evidence type="ECO:0000256" key="2">
    <source>
        <dbReference type="PIRSR" id="PIRSR613078-1"/>
    </source>
</evidence>
<dbReference type="Proteomes" id="UP000559027">
    <property type="component" value="Unassembled WGS sequence"/>
</dbReference>
<evidence type="ECO:0000256" key="3">
    <source>
        <dbReference type="PIRSR" id="PIRSR613078-2"/>
    </source>
</evidence>
<proteinExistence type="predicted"/>
<dbReference type="Gene3D" id="3.40.50.1240">
    <property type="entry name" value="Phosphoglycerate mutase-like"/>
    <property type="match status" value="1"/>
</dbReference>
<dbReference type="PANTHER" id="PTHR46517">
    <property type="entry name" value="FRUCTOSE-2,6-BISPHOSPHATASE TIGAR"/>
    <property type="match status" value="1"/>
</dbReference>